<accession>A0A0F6YM98</accession>
<feature type="transmembrane region" description="Helical" evidence="5">
    <location>
        <begin position="327"/>
        <end position="350"/>
    </location>
</feature>
<dbReference type="GO" id="GO:0005315">
    <property type="term" value="F:phosphate transmembrane transporter activity"/>
    <property type="evidence" value="ECO:0007669"/>
    <property type="project" value="InterPro"/>
</dbReference>
<evidence type="ECO:0000256" key="3">
    <source>
        <dbReference type="ARBA" id="ARBA00022989"/>
    </source>
</evidence>
<feature type="transmembrane region" description="Helical" evidence="5">
    <location>
        <begin position="254"/>
        <end position="279"/>
    </location>
</feature>
<dbReference type="SUPFAM" id="SSF161098">
    <property type="entry name" value="MetI-like"/>
    <property type="match status" value="1"/>
</dbReference>
<feature type="domain" description="ABC transmembrane type-1" evidence="7">
    <location>
        <begin position="134"/>
        <end position="346"/>
    </location>
</feature>
<feature type="transmembrane region" description="Helical" evidence="5">
    <location>
        <begin position="61"/>
        <end position="81"/>
    </location>
</feature>
<dbReference type="KEGG" id="samy:DB32_008337"/>
<evidence type="ECO:0000256" key="2">
    <source>
        <dbReference type="ARBA" id="ARBA00022692"/>
    </source>
</evidence>
<dbReference type="Pfam" id="PF00528">
    <property type="entry name" value="BPD_transp_1"/>
    <property type="match status" value="1"/>
</dbReference>
<dbReference type="RefSeq" id="WP_240481314.1">
    <property type="nucleotide sequence ID" value="NZ_CP011125.1"/>
</dbReference>
<dbReference type="AlphaFoldDB" id="A0A0F6YM98"/>
<evidence type="ECO:0000256" key="6">
    <source>
        <dbReference type="RuleBase" id="RU363054"/>
    </source>
</evidence>
<dbReference type="Proteomes" id="UP000034883">
    <property type="component" value="Chromosome"/>
</dbReference>
<dbReference type="NCBIfam" id="TIGR02138">
    <property type="entry name" value="phosphate_pstC"/>
    <property type="match status" value="1"/>
</dbReference>
<evidence type="ECO:0000259" key="7">
    <source>
        <dbReference type="PROSITE" id="PS50928"/>
    </source>
</evidence>
<reference evidence="8" key="1">
    <citation type="submission" date="2015-03" db="EMBL/GenBank/DDBJ databases">
        <title>Genome assembly of Sandaracinus amylolyticus DSM 53668.</title>
        <authorList>
            <person name="Sharma G."/>
            <person name="Subramanian S."/>
        </authorList>
    </citation>
    <scope>NUCLEOTIDE SEQUENCE [LARGE SCALE GENOMIC DNA]</scope>
    <source>
        <strain evidence="8">DSM 53668</strain>
    </source>
</reference>
<dbReference type="InterPro" id="IPR035906">
    <property type="entry name" value="MetI-like_sf"/>
</dbReference>
<keyword evidence="6" id="KW-0592">Phosphate transport</keyword>
<keyword evidence="5" id="KW-0813">Transport</keyword>
<dbReference type="GO" id="GO:0006817">
    <property type="term" value="P:phosphate ion transport"/>
    <property type="evidence" value="ECO:0007669"/>
    <property type="project" value="UniProtKB-KW"/>
</dbReference>
<evidence type="ECO:0000256" key="4">
    <source>
        <dbReference type="ARBA" id="ARBA00023136"/>
    </source>
</evidence>
<dbReference type="InterPro" id="IPR000515">
    <property type="entry name" value="MetI-like"/>
</dbReference>
<name>A0A0F6YM98_9BACT</name>
<evidence type="ECO:0000256" key="5">
    <source>
        <dbReference type="RuleBase" id="RU363032"/>
    </source>
</evidence>
<comment type="function">
    <text evidence="6">Part of the binding-protein-dependent transport system for phosphate; probably responsible for the translocation of the substrate across the membrane.</text>
</comment>
<keyword evidence="9" id="KW-1185">Reference proteome</keyword>
<dbReference type="GO" id="GO:0005886">
    <property type="term" value="C:plasma membrane"/>
    <property type="evidence" value="ECO:0007669"/>
    <property type="project" value="UniProtKB-SubCell"/>
</dbReference>
<dbReference type="CDD" id="cd06261">
    <property type="entry name" value="TM_PBP2"/>
    <property type="match status" value="1"/>
</dbReference>
<proteinExistence type="inferred from homology"/>
<keyword evidence="2 5" id="KW-0812">Transmembrane</keyword>
<evidence type="ECO:0000256" key="1">
    <source>
        <dbReference type="ARBA" id="ARBA00004651"/>
    </source>
</evidence>
<feature type="transmembrane region" description="Helical" evidence="5">
    <location>
        <begin position="210"/>
        <end position="233"/>
    </location>
</feature>
<dbReference type="PROSITE" id="PS50928">
    <property type="entry name" value="ABC_TM1"/>
    <property type="match status" value="1"/>
</dbReference>
<keyword evidence="6" id="KW-1003">Cell membrane</keyword>
<dbReference type="PANTHER" id="PTHR42727">
    <property type="entry name" value="PHOSPHATE TRANSPORT SYSTEM PERMEASE PROTEIN"/>
    <property type="match status" value="1"/>
</dbReference>
<keyword evidence="3 5" id="KW-1133">Transmembrane helix</keyword>
<gene>
    <name evidence="8" type="ORF">DB32_008337</name>
</gene>
<organism evidence="8 9">
    <name type="scientific">Sandaracinus amylolyticus</name>
    <dbReference type="NCBI Taxonomy" id="927083"/>
    <lineage>
        <taxon>Bacteria</taxon>
        <taxon>Pseudomonadati</taxon>
        <taxon>Myxococcota</taxon>
        <taxon>Polyangia</taxon>
        <taxon>Polyangiales</taxon>
        <taxon>Sandaracinaceae</taxon>
        <taxon>Sandaracinus</taxon>
    </lineage>
</organism>
<keyword evidence="4 5" id="KW-0472">Membrane</keyword>
<feature type="transmembrane region" description="Helical" evidence="5">
    <location>
        <begin position="175"/>
        <end position="198"/>
    </location>
</feature>
<evidence type="ECO:0000313" key="8">
    <source>
        <dbReference type="EMBL" id="AKF11188.1"/>
    </source>
</evidence>
<protein>
    <recommendedName>
        <fullName evidence="6">Phosphate transport system permease protein</fullName>
    </recommendedName>
</protein>
<sequence length="363" mass="38551">MSQSRDEVIVAASAAVAPPTTAAPAVAAVPKRVPEVATMTPKPPLGRGYRAPLMDRIAERVILVLATVAVLAIALIFIFVAKEAIPIFFEPEAQEEISGLLSLFVPHQWPGYEEAVYVWQPVGGTPKYNIVPLFVGTLKITFVGMVFAVPLAVLAAVFVSQYVSPRWRDVLKPAIELLASVPSVVLGFFALMLLATFVQDAFALTYRLNAIVAGIALGLAIAPVVFTVAEDAITSVPKHYEAAALALGARKHQVVLRVVLPAALPGIAAAIILGFGRAIGETMVVLMASGNAAVMEIFDPTTSARTVTATIASELGEVAQGDAHWRVLFLLGAMLFVVTFVLNRFAVVVVERLHKRLTAGGQQ</sequence>
<comment type="subcellular location">
    <subcellularLocation>
        <location evidence="1 5">Cell membrane</location>
        <topology evidence="1 5">Multi-pass membrane protein</topology>
    </subcellularLocation>
</comment>
<dbReference type="STRING" id="927083.DB32_008337"/>
<dbReference type="Gene3D" id="1.10.3720.10">
    <property type="entry name" value="MetI-like"/>
    <property type="match status" value="1"/>
</dbReference>
<dbReference type="InterPro" id="IPR011864">
    <property type="entry name" value="Phosphate_PstC"/>
</dbReference>
<dbReference type="PANTHER" id="PTHR42727:SF1">
    <property type="entry name" value="PHOSPHATE TRANSPORT SYSTEM PERMEASE"/>
    <property type="match status" value="1"/>
</dbReference>
<comment type="similarity">
    <text evidence="6">Belongs to the binding-protein-dependent transport system permease family. CysTW subfamily.</text>
</comment>
<evidence type="ECO:0000313" key="9">
    <source>
        <dbReference type="Proteomes" id="UP000034883"/>
    </source>
</evidence>
<feature type="transmembrane region" description="Helical" evidence="5">
    <location>
        <begin position="140"/>
        <end position="163"/>
    </location>
</feature>
<dbReference type="EMBL" id="CP011125">
    <property type="protein sequence ID" value="AKF11188.1"/>
    <property type="molecule type" value="Genomic_DNA"/>
</dbReference>